<evidence type="ECO:0000313" key="6">
    <source>
        <dbReference type="RefSeq" id="XP_060673205.1"/>
    </source>
</evidence>
<dbReference type="Gene3D" id="2.100.10.30">
    <property type="entry name" value="Jacalin-like lectin domain"/>
    <property type="match status" value="1"/>
</dbReference>
<dbReference type="PROSITE" id="PS51752">
    <property type="entry name" value="JACALIN_LECTIN"/>
    <property type="match status" value="1"/>
</dbReference>
<name>A0ABM4A903_ZIZJJ</name>
<dbReference type="RefSeq" id="XP_060673206.1">
    <property type="nucleotide sequence ID" value="XM_060817223.1"/>
</dbReference>
<evidence type="ECO:0000313" key="7">
    <source>
        <dbReference type="RefSeq" id="XP_060673206.1"/>
    </source>
</evidence>
<keyword evidence="5" id="KW-1185">Reference proteome</keyword>
<gene>
    <name evidence="6 7" type="primary">LOC132803744</name>
</gene>
<dbReference type="CDD" id="cd09612">
    <property type="entry name" value="Jacalin"/>
    <property type="match status" value="1"/>
</dbReference>
<sequence>MEVQAGKNRGSGKRMSIVVGPWGGNGGTSWDDGSYHGVREIKLVYDRCIDSIRVVYDKNGKPVTAERHGGSQTVEIKLQYPEEFITSVSGYYCPVVYGGSPVIRSLTFKSNRRIFGPFGVEEGTPFTFSVDGGVIVGFQGRGGWYVDSIGFRLSRVQTPKLFQRVQKGLQRLTSTASKHKDAANDNASSKPY</sequence>
<comment type="similarity">
    <text evidence="1">Belongs to the jacalin lectin family.</text>
</comment>
<evidence type="ECO:0000313" key="5">
    <source>
        <dbReference type="Proteomes" id="UP001652623"/>
    </source>
</evidence>
<accession>A0ABM4A903</accession>
<dbReference type="PANTHER" id="PTHR47293:SF15">
    <property type="entry name" value="JACALIN-RELATED LECTIN 19"/>
    <property type="match status" value="1"/>
</dbReference>
<evidence type="ECO:0000259" key="4">
    <source>
        <dbReference type="PROSITE" id="PS51752"/>
    </source>
</evidence>
<dbReference type="GeneID" id="132803744"/>
<feature type="region of interest" description="Disordered" evidence="3">
    <location>
        <begin position="173"/>
        <end position="192"/>
    </location>
</feature>
<dbReference type="InterPro" id="IPR001229">
    <property type="entry name" value="Jacalin-like_lectin_dom"/>
</dbReference>
<dbReference type="Proteomes" id="UP001652623">
    <property type="component" value="Chromosome 1"/>
</dbReference>
<proteinExistence type="inferred from homology"/>
<dbReference type="SMART" id="SM00915">
    <property type="entry name" value="Jacalin"/>
    <property type="match status" value="1"/>
</dbReference>
<dbReference type="Pfam" id="PF01419">
    <property type="entry name" value="Jacalin"/>
    <property type="match status" value="1"/>
</dbReference>
<dbReference type="InterPro" id="IPR036404">
    <property type="entry name" value="Jacalin-like_lectin_dom_sf"/>
</dbReference>
<reference evidence="5 6" key="1">
    <citation type="submission" date="2025-05" db="UniProtKB">
        <authorList>
            <consortium name="RefSeq"/>
        </authorList>
    </citation>
    <scope>NUCLEOTIDE SEQUENCE [LARGE SCALE GENOMIC DNA]</scope>
    <source>
        <tissue evidence="6 7">Seedling</tissue>
    </source>
</reference>
<evidence type="ECO:0000256" key="2">
    <source>
        <dbReference type="ARBA" id="ARBA00022734"/>
    </source>
</evidence>
<evidence type="ECO:0000256" key="1">
    <source>
        <dbReference type="ARBA" id="ARBA00006568"/>
    </source>
</evidence>
<dbReference type="RefSeq" id="XP_060673205.1">
    <property type="nucleotide sequence ID" value="XM_060817222.1"/>
</dbReference>
<evidence type="ECO:0000256" key="3">
    <source>
        <dbReference type="SAM" id="MobiDB-lite"/>
    </source>
</evidence>
<protein>
    <submittedName>
        <fullName evidence="6 7">Jacalin-related lectin 19</fullName>
    </submittedName>
</protein>
<feature type="domain" description="Jacalin-type lectin" evidence="4">
    <location>
        <begin position="16"/>
        <end position="155"/>
    </location>
</feature>
<dbReference type="PANTHER" id="PTHR47293">
    <property type="entry name" value="JACALIN-RELATED LECTIN 3"/>
    <property type="match status" value="1"/>
</dbReference>
<dbReference type="InterPro" id="IPR033734">
    <property type="entry name" value="Jacalin-like_lectin_dom_plant"/>
</dbReference>
<keyword evidence="2" id="KW-0430">Lectin</keyword>
<dbReference type="SUPFAM" id="SSF51101">
    <property type="entry name" value="Mannose-binding lectins"/>
    <property type="match status" value="1"/>
</dbReference>
<organism evidence="5 6">
    <name type="scientific">Ziziphus jujuba</name>
    <name type="common">Chinese jujube</name>
    <name type="synonym">Ziziphus sativa</name>
    <dbReference type="NCBI Taxonomy" id="326968"/>
    <lineage>
        <taxon>Eukaryota</taxon>
        <taxon>Viridiplantae</taxon>
        <taxon>Streptophyta</taxon>
        <taxon>Embryophyta</taxon>
        <taxon>Tracheophyta</taxon>
        <taxon>Spermatophyta</taxon>
        <taxon>Magnoliopsida</taxon>
        <taxon>eudicotyledons</taxon>
        <taxon>Gunneridae</taxon>
        <taxon>Pentapetalae</taxon>
        <taxon>rosids</taxon>
        <taxon>fabids</taxon>
        <taxon>Rosales</taxon>
        <taxon>Rhamnaceae</taxon>
        <taxon>Paliureae</taxon>
        <taxon>Ziziphus</taxon>
    </lineage>
</organism>